<proteinExistence type="predicted"/>
<protein>
    <submittedName>
        <fullName evidence="4">ALS2 C-terminal like</fullName>
    </submittedName>
</protein>
<name>A0A8C4PKC9_EQUAS</name>
<dbReference type="Gene3D" id="1.20.900.10">
    <property type="entry name" value="Dbl homology (DH) domain"/>
    <property type="match status" value="1"/>
</dbReference>
<dbReference type="GO" id="GO:0031410">
    <property type="term" value="C:cytoplasmic vesicle"/>
    <property type="evidence" value="ECO:0007669"/>
    <property type="project" value="TreeGrafter"/>
</dbReference>
<dbReference type="Gene3D" id="2.20.110.10">
    <property type="entry name" value="Histone H3 K4-specific methyltransferase SET7/9 N-terminal domain"/>
    <property type="match status" value="2"/>
</dbReference>
<dbReference type="Pfam" id="PF25383">
    <property type="entry name" value="PH_alsin"/>
    <property type="match status" value="1"/>
</dbReference>
<dbReference type="InterPro" id="IPR037191">
    <property type="entry name" value="VPS9_dom_sf"/>
</dbReference>
<evidence type="ECO:0000256" key="2">
    <source>
        <dbReference type="SAM" id="MobiDB-lite"/>
    </source>
</evidence>
<dbReference type="GO" id="GO:0031267">
    <property type="term" value="F:small GTPase binding"/>
    <property type="evidence" value="ECO:0007669"/>
    <property type="project" value="TreeGrafter"/>
</dbReference>
<dbReference type="InterPro" id="IPR051984">
    <property type="entry name" value="Alsin"/>
</dbReference>
<dbReference type="GO" id="GO:0016197">
    <property type="term" value="P:endosomal transport"/>
    <property type="evidence" value="ECO:0007669"/>
    <property type="project" value="TreeGrafter"/>
</dbReference>
<feature type="compositionally biased region" description="Basic and acidic residues" evidence="2">
    <location>
        <begin position="81"/>
        <end position="94"/>
    </location>
</feature>
<feature type="region of interest" description="Disordered" evidence="2">
    <location>
        <begin position="81"/>
        <end position="103"/>
    </location>
</feature>
<feature type="region of interest" description="Disordered" evidence="2">
    <location>
        <begin position="21"/>
        <end position="47"/>
    </location>
</feature>
<accession>A0A8C4PKC9</accession>
<dbReference type="SUPFAM" id="SSF48065">
    <property type="entry name" value="DBL homology domain (DH-domain)"/>
    <property type="match status" value="1"/>
</dbReference>
<dbReference type="SMART" id="SM00698">
    <property type="entry name" value="MORN"/>
    <property type="match status" value="6"/>
</dbReference>
<evidence type="ECO:0000313" key="4">
    <source>
        <dbReference type="Ensembl" id="ENSEASP00005011531.1"/>
    </source>
</evidence>
<dbReference type="PANTHER" id="PTHR46089:SF1">
    <property type="entry name" value="ALS2 C-TERMINAL-LIKE PROTEIN"/>
    <property type="match status" value="1"/>
</dbReference>
<feature type="domain" description="Alsin-like PH-like" evidence="3">
    <location>
        <begin position="328"/>
        <end position="420"/>
    </location>
</feature>
<evidence type="ECO:0000256" key="1">
    <source>
        <dbReference type="ARBA" id="ARBA00022737"/>
    </source>
</evidence>
<dbReference type="AlphaFoldDB" id="A0A8C4PKC9"/>
<evidence type="ECO:0000259" key="3">
    <source>
        <dbReference type="Pfam" id="PF25383"/>
    </source>
</evidence>
<gene>
    <name evidence="4" type="primary">ALS2CL</name>
</gene>
<dbReference type="Ensembl" id="ENSEAST00005012534.2">
    <property type="protein sequence ID" value="ENSEASP00005011531.1"/>
    <property type="gene ID" value="ENSEASG00005008114.2"/>
</dbReference>
<dbReference type="Pfam" id="PF02493">
    <property type="entry name" value="MORN"/>
    <property type="match status" value="5"/>
</dbReference>
<dbReference type="InterPro" id="IPR057248">
    <property type="entry name" value="Alsin-like_PH"/>
</dbReference>
<keyword evidence="5" id="KW-1185">Reference proteome</keyword>
<dbReference type="SUPFAM" id="SSF109993">
    <property type="entry name" value="VPS9 domain"/>
    <property type="match status" value="1"/>
</dbReference>
<reference evidence="4" key="3">
    <citation type="submission" date="2025-09" db="UniProtKB">
        <authorList>
            <consortium name="Ensembl"/>
        </authorList>
    </citation>
    <scope>IDENTIFICATION</scope>
</reference>
<reference evidence="4" key="2">
    <citation type="submission" date="2025-08" db="UniProtKB">
        <authorList>
            <consortium name="Ensembl"/>
        </authorList>
    </citation>
    <scope>IDENTIFICATION</scope>
</reference>
<dbReference type="PANTHER" id="PTHR46089">
    <property type="entry name" value="ALSIN HOMOLOG"/>
    <property type="match status" value="1"/>
</dbReference>
<dbReference type="InterPro" id="IPR035899">
    <property type="entry name" value="DBL_dom_sf"/>
</dbReference>
<keyword evidence="1" id="KW-0677">Repeat</keyword>
<reference evidence="4 5" key="1">
    <citation type="journal article" date="2020" name="Nat. Commun.">
        <title>Donkey genomes provide new insights into domestication and selection for coat color.</title>
        <authorList>
            <person name="Wang"/>
            <person name="C."/>
            <person name="Li"/>
            <person name="H."/>
            <person name="Guo"/>
            <person name="Y."/>
            <person name="Huang"/>
            <person name="J."/>
            <person name="Sun"/>
            <person name="Y."/>
            <person name="Min"/>
            <person name="J."/>
            <person name="Wang"/>
            <person name="J."/>
            <person name="Fang"/>
            <person name="X."/>
            <person name="Zhao"/>
            <person name="Z."/>
            <person name="Wang"/>
            <person name="S."/>
            <person name="Zhang"/>
            <person name="Y."/>
            <person name="Liu"/>
            <person name="Q."/>
            <person name="Jiang"/>
            <person name="Q."/>
            <person name="Wang"/>
            <person name="X."/>
            <person name="Guo"/>
            <person name="Y."/>
            <person name="Yang"/>
            <person name="C."/>
            <person name="Wang"/>
            <person name="Y."/>
            <person name="Tian"/>
            <person name="F."/>
            <person name="Zhuang"/>
            <person name="G."/>
            <person name="Fan"/>
            <person name="Y."/>
            <person name="Gao"/>
            <person name="Q."/>
            <person name="Li"/>
            <person name="Y."/>
            <person name="Ju"/>
            <person name="Z."/>
            <person name="Li"/>
            <person name="J."/>
            <person name="Li"/>
            <person name="R."/>
            <person name="Hou"/>
            <person name="M."/>
            <person name="Yang"/>
            <person name="G."/>
            <person name="Liu"/>
            <person name="G."/>
            <person name="Liu"/>
            <person name="W."/>
            <person name="Guo"/>
            <person name="J."/>
            <person name="Pan"/>
            <person name="S."/>
            <person name="Fan"/>
            <person name="G."/>
            <person name="Zhang"/>
            <person name="W."/>
            <person name="Zhang"/>
            <person name="R."/>
            <person name="Yu"/>
            <person name="J."/>
            <person name="Zhang"/>
            <person name="X."/>
            <person name="Yin"/>
            <person name="Q."/>
            <person name="Ji"/>
            <person name="C."/>
            <person name="Jin"/>
            <person name="Y."/>
            <person name="Yue"/>
            <person name="G."/>
            <person name="Liu"/>
            <person name="M."/>
            <person name="Xu"/>
            <person name="J."/>
            <person name="Liu"/>
            <person name="S."/>
            <person name="Jordana"/>
            <person name="J."/>
            <person name="Noce"/>
            <person name="A."/>
            <person name="Amills"/>
            <person name="M."/>
            <person name="Wu"/>
            <person name="D.D."/>
            <person name="Li"/>
            <person name="S."/>
            <person name="Zhou"/>
            <person name="X. and Zhong"/>
            <person name="J."/>
        </authorList>
    </citation>
    <scope>NUCLEOTIDE SEQUENCE [LARGE SCALE GENOMIC DNA]</scope>
</reference>
<dbReference type="InterPro" id="IPR003409">
    <property type="entry name" value="MORN"/>
</dbReference>
<dbReference type="SUPFAM" id="SSF82185">
    <property type="entry name" value="Histone H3 K4-specific methyltransferase SET7/9 N-terminal domain"/>
    <property type="match status" value="2"/>
</dbReference>
<dbReference type="Proteomes" id="UP000694387">
    <property type="component" value="Chromosome 21"/>
</dbReference>
<evidence type="ECO:0000313" key="5">
    <source>
        <dbReference type="Proteomes" id="UP000694387"/>
    </source>
</evidence>
<sequence length="988" mass="110284">MIKLDLVMLVKSPSEWEVAEGRVAPSLPQDHTDRSGNWSLTPGPRDRGTASVYPTLGYKFHEPTQRAACAGVCDSVRVEEVMGQHPRPAERQKGSESSTRTMCSPEEAALLRLEEVFLATLARINSLVLQPLVTAAPEPSDPQGRECLRLLQQLHGSSQQLWEVMEESLHSLRERLCHPDSVSLESLLLLRRADHVLQVHVEYIESYTNCVVVQAFQKAAKRRSEYWRAQRKVLRQLLWGMSSEGSVGTALVQALRQPLTHHVQQYVLLLLSLSETIGEHHPSRELVVHTATLFGNLQSFMRQALDQAVATQALWHTLSSRPRDVLCTPARRLLQDSQDVPVTVTLLRAERVLLFDDALVLLQGSNFHTFDLKLVWVDPGQDGCTSHLLTPEEEFSFSSKDPQGQVVWQRKVTQAVCQALRGKKDFPVLGAGLEASEAPACRSAAYTFRAEGRLCEATYEGEWCRGRPHGKGTLKWPDGRNHVGNFCQGLEHGFGICLVPRASEDKFDCYKCHWWEGSMNGYGICEYGTDKVYKGYFQAGLRHGFGVLESTPQAPQPCKYTGHWERGQRSGYGVEEDSDRGERYIGMWQADQRHGLGVMVTQAGICYQGTFQADKMVGPGVLLTEDDSLYEGTFTRDLTLVGKGKVTFPNGFTLEGSFGSEAGGGLHTQGVLDTAALPPDPSCTRKRQLGLGAFPVESRWQGVYGPFRDFVRAGCPAELQEALLGFHVQSSKELRKSQEYLCCERSHSEDSACRMEDMLEELLQHREPKALQQCLRKALSNWLHPLGKVLRTLMLTFQATYAGIGANKHLQGLAQEEVKQHAQELWAAYKGLLQVALQRKGQAPEEDEDAETRDLQVHGLVLPLVLPSFYSELFTLYLLLHEREDSLYSQGIAHLSLFPDTKLLEFLDVQKHLWPLKDLKLTTNQVQGWARYLPQGEGGLSLSWAPRICSGFQAALRRLTAAQRLQRGLVGSCGDGGNTRPPASFCLP</sequence>
<dbReference type="GeneTree" id="ENSGT00940000161305"/>
<organism evidence="4 5">
    <name type="scientific">Equus asinus</name>
    <name type="common">Donkey</name>
    <name type="synonym">Equus africanus asinus</name>
    <dbReference type="NCBI Taxonomy" id="9793"/>
    <lineage>
        <taxon>Eukaryota</taxon>
        <taxon>Metazoa</taxon>
        <taxon>Chordata</taxon>
        <taxon>Craniata</taxon>
        <taxon>Vertebrata</taxon>
        <taxon>Euteleostomi</taxon>
        <taxon>Mammalia</taxon>
        <taxon>Eutheria</taxon>
        <taxon>Laurasiatheria</taxon>
        <taxon>Perissodactyla</taxon>
        <taxon>Equidae</taxon>
        <taxon>Equus</taxon>
    </lineage>
</organism>
<dbReference type="GO" id="GO:0005085">
    <property type="term" value="F:guanyl-nucleotide exchange factor activity"/>
    <property type="evidence" value="ECO:0007669"/>
    <property type="project" value="TreeGrafter"/>
</dbReference>